<dbReference type="PANTHER" id="PTHR43047:SF64">
    <property type="entry name" value="HISTIDINE KINASE CONTAINING CHEY-HOMOLOGOUS RECEIVER DOMAIN AND PAS DOMAIN-RELATED"/>
    <property type="match status" value="1"/>
</dbReference>
<dbReference type="PROSITE" id="PS50109">
    <property type="entry name" value="HIS_KIN"/>
    <property type="match status" value="1"/>
</dbReference>
<dbReference type="Pfam" id="PF02518">
    <property type="entry name" value="HATPase_c"/>
    <property type="match status" value="1"/>
</dbReference>
<dbReference type="InterPro" id="IPR036890">
    <property type="entry name" value="HATPase_C_sf"/>
</dbReference>
<feature type="domain" description="Histidine kinase" evidence="5">
    <location>
        <begin position="1"/>
        <end position="110"/>
    </location>
</feature>
<accession>A0ABV6YME8</accession>
<evidence type="ECO:0000313" key="7">
    <source>
        <dbReference type="Proteomes" id="UP001593833"/>
    </source>
</evidence>
<sequence>QIVSNFIGNAIKFTEKGTITLGAEILEDLGDAIRVKVSCSDTGIGIDPQHRDTVFEPFVQVDGSTTRKHGGVGLGLAICRKLIGLMGGTIGMNSNEGQGSTFWFELALKKEITEDRACA</sequence>
<dbReference type="EMBL" id="JBHPKH010000196">
    <property type="protein sequence ID" value="MFC1573512.1"/>
    <property type="molecule type" value="Genomic_DNA"/>
</dbReference>
<dbReference type="InterPro" id="IPR004358">
    <property type="entry name" value="Sig_transdc_His_kin-like_C"/>
</dbReference>
<dbReference type="SMART" id="SM00387">
    <property type="entry name" value="HATPase_c"/>
    <property type="match status" value="1"/>
</dbReference>
<evidence type="ECO:0000256" key="4">
    <source>
        <dbReference type="ARBA" id="ARBA00022777"/>
    </source>
</evidence>
<protein>
    <recommendedName>
        <fullName evidence="2">histidine kinase</fullName>
        <ecNumber evidence="2">2.7.13.3</ecNumber>
    </recommendedName>
</protein>
<evidence type="ECO:0000259" key="5">
    <source>
        <dbReference type="PROSITE" id="PS50109"/>
    </source>
</evidence>
<dbReference type="PRINTS" id="PR00344">
    <property type="entry name" value="BCTRLSENSOR"/>
</dbReference>
<comment type="caution">
    <text evidence="6">The sequence shown here is derived from an EMBL/GenBank/DDBJ whole genome shotgun (WGS) entry which is preliminary data.</text>
</comment>
<organism evidence="6 7">
    <name type="scientific">Eiseniibacteriota bacterium</name>
    <dbReference type="NCBI Taxonomy" id="2212470"/>
    <lineage>
        <taxon>Bacteria</taxon>
        <taxon>Candidatus Eiseniibacteriota</taxon>
    </lineage>
</organism>
<dbReference type="Proteomes" id="UP001593833">
    <property type="component" value="Unassembled WGS sequence"/>
</dbReference>
<dbReference type="InterPro" id="IPR003594">
    <property type="entry name" value="HATPase_dom"/>
</dbReference>
<dbReference type="PANTHER" id="PTHR43047">
    <property type="entry name" value="TWO-COMPONENT HISTIDINE PROTEIN KINASE"/>
    <property type="match status" value="1"/>
</dbReference>
<evidence type="ECO:0000313" key="6">
    <source>
        <dbReference type="EMBL" id="MFC1573512.1"/>
    </source>
</evidence>
<dbReference type="SUPFAM" id="SSF55874">
    <property type="entry name" value="ATPase domain of HSP90 chaperone/DNA topoisomerase II/histidine kinase"/>
    <property type="match status" value="1"/>
</dbReference>
<dbReference type="InterPro" id="IPR005467">
    <property type="entry name" value="His_kinase_dom"/>
</dbReference>
<comment type="catalytic activity">
    <reaction evidence="1">
        <text>ATP + protein L-histidine = ADP + protein N-phospho-L-histidine.</text>
        <dbReference type="EC" id="2.7.13.3"/>
    </reaction>
</comment>
<keyword evidence="7" id="KW-1185">Reference proteome</keyword>
<gene>
    <name evidence="6" type="ORF">ACFL6M_07955</name>
</gene>
<reference evidence="6 7" key="1">
    <citation type="submission" date="2024-09" db="EMBL/GenBank/DDBJ databases">
        <authorList>
            <person name="D'Angelo T."/>
        </authorList>
    </citation>
    <scope>NUCLEOTIDE SEQUENCE [LARGE SCALE GENOMIC DNA]</scope>
    <source>
        <strain evidence="6">SAG AM-320-E07</strain>
    </source>
</reference>
<dbReference type="Gene3D" id="3.30.565.10">
    <property type="entry name" value="Histidine kinase-like ATPase, C-terminal domain"/>
    <property type="match status" value="1"/>
</dbReference>
<dbReference type="GO" id="GO:0005524">
    <property type="term" value="F:ATP binding"/>
    <property type="evidence" value="ECO:0007669"/>
    <property type="project" value="UniProtKB-KW"/>
</dbReference>
<keyword evidence="3" id="KW-0808">Transferase</keyword>
<evidence type="ECO:0000256" key="2">
    <source>
        <dbReference type="ARBA" id="ARBA00012438"/>
    </source>
</evidence>
<keyword evidence="6" id="KW-0067">ATP-binding</keyword>
<evidence type="ECO:0000256" key="3">
    <source>
        <dbReference type="ARBA" id="ARBA00022679"/>
    </source>
</evidence>
<name>A0ABV6YME8_UNCEI</name>
<keyword evidence="6" id="KW-0547">Nucleotide-binding</keyword>
<dbReference type="CDD" id="cd16922">
    <property type="entry name" value="HATPase_EvgS-ArcB-TorS-like"/>
    <property type="match status" value="1"/>
</dbReference>
<keyword evidence="4" id="KW-0418">Kinase</keyword>
<proteinExistence type="predicted"/>
<feature type="non-terminal residue" evidence="6">
    <location>
        <position position="1"/>
    </location>
</feature>
<evidence type="ECO:0000256" key="1">
    <source>
        <dbReference type="ARBA" id="ARBA00000085"/>
    </source>
</evidence>
<dbReference type="EC" id="2.7.13.3" evidence="2"/>